<accession>A0A0F9GLR0</accession>
<protein>
    <recommendedName>
        <fullName evidence="1">PhoU domain-containing protein</fullName>
    </recommendedName>
</protein>
<comment type="caution">
    <text evidence="2">The sequence shown here is derived from an EMBL/GenBank/DDBJ whole genome shotgun (WGS) entry which is preliminary data.</text>
</comment>
<feature type="domain" description="PhoU" evidence="1">
    <location>
        <begin position="9"/>
        <end position="28"/>
    </location>
</feature>
<dbReference type="InterPro" id="IPR038078">
    <property type="entry name" value="PhoU-like_sf"/>
</dbReference>
<gene>
    <name evidence="2" type="ORF">LCGC14_2168430</name>
</gene>
<name>A0A0F9GLR0_9ZZZZ</name>
<feature type="non-terminal residue" evidence="2">
    <location>
        <position position="1"/>
    </location>
</feature>
<dbReference type="EMBL" id="LAZR01027948">
    <property type="protein sequence ID" value="KKL64102.1"/>
    <property type="molecule type" value="Genomic_DNA"/>
</dbReference>
<evidence type="ECO:0000313" key="2">
    <source>
        <dbReference type="EMBL" id="KKL64102.1"/>
    </source>
</evidence>
<sequence length="117" mass="12655">TEGLLRLGSVARHLERIGDMATNIAEDVMADSKSNYVPVKDNALRSSGKVGSVRRVGNDVIVELGFGGAASDYAWVQHENLDYAHKVGQAKYLEIPLMAAVNDMAARIGFYLGDAFQ</sequence>
<organism evidence="2">
    <name type="scientific">marine sediment metagenome</name>
    <dbReference type="NCBI Taxonomy" id="412755"/>
    <lineage>
        <taxon>unclassified sequences</taxon>
        <taxon>metagenomes</taxon>
        <taxon>ecological metagenomes</taxon>
    </lineage>
</organism>
<dbReference type="InterPro" id="IPR026022">
    <property type="entry name" value="PhoU_dom"/>
</dbReference>
<dbReference type="Gene3D" id="1.20.58.220">
    <property type="entry name" value="Phosphate transport system protein phou homolog 2, domain 2"/>
    <property type="match status" value="1"/>
</dbReference>
<evidence type="ECO:0000259" key="1">
    <source>
        <dbReference type="Pfam" id="PF01895"/>
    </source>
</evidence>
<dbReference type="Pfam" id="PF01895">
    <property type="entry name" value="PhoU"/>
    <property type="match status" value="1"/>
</dbReference>
<reference evidence="2" key="1">
    <citation type="journal article" date="2015" name="Nature">
        <title>Complex archaea that bridge the gap between prokaryotes and eukaryotes.</title>
        <authorList>
            <person name="Spang A."/>
            <person name="Saw J.H."/>
            <person name="Jorgensen S.L."/>
            <person name="Zaremba-Niedzwiedzka K."/>
            <person name="Martijn J."/>
            <person name="Lind A.E."/>
            <person name="van Eijk R."/>
            <person name="Schleper C."/>
            <person name="Guy L."/>
            <person name="Ettema T.J."/>
        </authorList>
    </citation>
    <scope>NUCLEOTIDE SEQUENCE</scope>
</reference>
<dbReference type="AlphaFoldDB" id="A0A0F9GLR0"/>
<dbReference type="SUPFAM" id="SSF109755">
    <property type="entry name" value="PhoU-like"/>
    <property type="match status" value="1"/>
</dbReference>
<proteinExistence type="predicted"/>